<organism evidence="1 2">
    <name type="scientific">Lyngbya confervoides BDU141951</name>
    <dbReference type="NCBI Taxonomy" id="1574623"/>
    <lineage>
        <taxon>Bacteria</taxon>
        <taxon>Bacillati</taxon>
        <taxon>Cyanobacteriota</taxon>
        <taxon>Cyanophyceae</taxon>
        <taxon>Oscillatoriophycideae</taxon>
        <taxon>Oscillatoriales</taxon>
        <taxon>Microcoleaceae</taxon>
        <taxon>Lyngbya</taxon>
    </lineage>
</organism>
<name>A0ABD4T7J0_9CYAN</name>
<dbReference type="EMBL" id="JTHE03000096">
    <property type="protein sequence ID" value="MCM1984433.1"/>
    <property type="molecule type" value="Genomic_DNA"/>
</dbReference>
<dbReference type="Proteomes" id="UP000031561">
    <property type="component" value="Unassembled WGS sequence"/>
</dbReference>
<comment type="caution">
    <text evidence="1">The sequence shown here is derived from an EMBL/GenBank/DDBJ whole genome shotgun (WGS) entry which is preliminary data.</text>
</comment>
<dbReference type="AlphaFoldDB" id="A0ABD4T7J0"/>
<keyword evidence="1" id="KW-0614">Plasmid</keyword>
<geneLocation type="plasmid" evidence="1">
    <name>unnamed20</name>
</geneLocation>
<dbReference type="RefSeq" id="WP_166283174.1">
    <property type="nucleotide sequence ID" value="NZ_JTHE03000096.1"/>
</dbReference>
<sequence>MRTNIDLDEALVKEALELTQVSTKKELVHLALQELIRSRKKKSLLDLAGQIQLDEDFDLDQMRKNRHAAD</sequence>
<protein>
    <submittedName>
        <fullName evidence="1">Type II toxin-antitoxin system VapB family antitoxin</fullName>
    </submittedName>
</protein>
<reference evidence="1 2" key="1">
    <citation type="journal article" date="2015" name="Genome Announc.">
        <title>Draft Genome Sequence of Filamentous Marine Cyanobacterium Lyngbya confervoides Strain BDU141951.</title>
        <authorList>
            <person name="Chandrababunaidu M.M."/>
            <person name="Sen D."/>
            <person name="Tripathy S."/>
        </authorList>
    </citation>
    <scope>NUCLEOTIDE SEQUENCE [LARGE SCALE GENOMIC DNA]</scope>
    <source>
        <strain evidence="1 2">BDU141951</strain>
    </source>
</reference>
<dbReference type="InterPro" id="IPR019239">
    <property type="entry name" value="VapB_antitoxin"/>
</dbReference>
<evidence type="ECO:0000313" key="2">
    <source>
        <dbReference type="Proteomes" id="UP000031561"/>
    </source>
</evidence>
<dbReference type="Pfam" id="PF09957">
    <property type="entry name" value="VapB_antitoxin"/>
    <property type="match status" value="1"/>
</dbReference>
<proteinExistence type="predicted"/>
<evidence type="ECO:0000313" key="1">
    <source>
        <dbReference type="EMBL" id="MCM1984433.1"/>
    </source>
</evidence>
<keyword evidence="2" id="KW-1185">Reference proteome</keyword>
<accession>A0ABD4T7J0</accession>
<gene>
    <name evidence="1" type="ORF">QQ91_0016545</name>
</gene>